<keyword evidence="5" id="KW-0802">TPR repeat</keyword>
<dbReference type="PANTHER" id="PTHR43289">
    <property type="entry name" value="MITOGEN-ACTIVATED PROTEIN KINASE KINASE KINASE 20-RELATED"/>
    <property type="match status" value="1"/>
</dbReference>
<dbReference type="Pfam" id="PF13181">
    <property type="entry name" value="TPR_8"/>
    <property type="match status" value="1"/>
</dbReference>
<evidence type="ECO:0000256" key="3">
    <source>
        <dbReference type="ARBA" id="ARBA00022777"/>
    </source>
</evidence>
<dbReference type="SUPFAM" id="SSF48452">
    <property type="entry name" value="TPR-like"/>
    <property type="match status" value="1"/>
</dbReference>
<dbReference type="InterPro" id="IPR011009">
    <property type="entry name" value="Kinase-like_dom_sf"/>
</dbReference>
<dbReference type="EC" id="2.7.11.1" evidence="8"/>
<proteinExistence type="predicted"/>
<keyword evidence="1 8" id="KW-0808">Transferase</keyword>
<dbReference type="PROSITE" id="PS50011">
    <property type="entry name" value="PROTEIN_KINASE_DOM"/>
    <property type="match status" value="1"/>
</dbReference>
<feature type="binding site" evidence="6">
    <location>
        <position position="113"/>
    </location>
    <ligand>
        <name>ATP</name>
        <dbReference type="ChEBI" id="CHEBI:30616"/>
    </ligand>
</feature>
<dbReference type="Gene3D" id="1.25.40.10">
    <property type="entry name" value="Tetratricopeptide repeat domain"/>
    <property type="match status" value="3"/>
</dbReference>
<dbReference type="PROSITE" id="PS00108">
    <property type="entry name" value="PROTEIN_KINASE_ST"/>
    <property type="match status" value="1"/>
</dbReference>
<reference evidence="8 9" key="1">
    <citation type="submission" date="2019-02" db="EMBL/GenBank/DDBJ databases">
        <title>Deep-cultivation of Planctomycetes and their phenomic and genomic characterization uncovers novel biology.</title>
        <authorList>
            <person name="Wiegand S."/>
            <person name="Jogler M."/>
            <person name="Boedeker C."/>
            <person name="Pinto D."/>
            <person name="Vollmers J."/>
            <person name="Rivas-Marin E."/>
            <person name="Kohn T."/>
            <person name="Peeters S.H."/>
            <person name="Heuer A."/>
            <person name="Rast P."/>
            <person name="Oberbeckmann S."/>
            <person name="Bunk B."/>
            <person name="Jeske O."/>
            <person name="Meyerdierks A."/>
            <person name="Storesund J.E."/>
            <person name="Kallscheuer N."/>
            <person name="Luecker S."/>
            <person name="Lage O.M."/>
            <person name="Pohl T."/>
            <person name="Merkel B.J."/>
            <person name="Hornburger P."/>
            <person name="Mueller R.-W."/>
            <person name="Bruemmer F."/>
            <person name="Labrenz M."/>
            <person name="Spormann A.M."/>
            <person name="Op Den Camp H."/>
            <person name="Overmann J."/>
            <person name="Amann R."/>
            <person name="Jetten M.S.M."/>
            <person name="Mascher T."/>
            <person name="Medema M.H."/>
            <person name="Devos D.P."/>
            <person name="Kaster A.-K."/>
            <person name="Ovreas L."/>
            <person name="Rohde M."/>
            <person name="Galperin M.Y."/>
            <person name="Jogler C."/>
        </authorList>
    </citation>
    <scope>NUCLEOTIDE SEQUENCE [LARGE SCALE GENOMIC DNA]</scope>
    <source>
        <strain evidence="8 9">Pla144</strain>
    </source>
</reference>
<dbReference type="Gene3D" id="1.10.510.10">
    <property type="entry name" value="Transferase(Phosphotransferase) domain 1"/>
    <property type="match status" value="1"/>
</dbReference>
<dbReference type="Pfam" id="PF00069">
    <property type="entry name" value="Pkinase"/>
    <property type="match status" value="1"/>
</dbReference>
<dbReference type="PROSITE" id="PS00107">
    <property type="entry name" value="PROTEIN_KINASE_ATP"/>
    <property type="match status" value="1"/>
</dbReference>
<dbReference type="RefSeq" id="WP_146452365.1">
    <property type="nucleotide sequence ID" value="NZ_SJPS01000007.1"/>
</dbReference>
<dbReference type="PANTHER" id="PTHR43289:SF6">
    <property type="entry name" value="SERINE_THREONINE-PROTEIN KINASE NEKL-3"/>
    <property type="match status" value="1"/>
</dbReference>
<dbReference type="AlphaFoldDB" id="A0A5C6CH98"/>
<dbReference type="InterPro" id="IPR019734">
    <property type="entry name" value="TPR_rpt"/>
</dbReference>
<dbReference type="SUPFAM" id="SSF56112">
    <property type="entry name" value="Protein kinase-like (PK-like)"/>
    <property type="match status" value="1"/>
</dbReference>
<evidence type="ECO:0000313" key="8">
    <source>
        <dbReference type="EMBL" id="TWU22596.1"/>
    </source>
</evidence>
<organism evidence="8 9">
    <name type="scientific">Bythopirellula polymerisocia</name>
    <dbReference type="NCBI Taxonomy" id="2528003"/>
    <lineage>
        <taxon>Bacteria</taxon>
        <taxon>Pseudomonadati</taxon>
        <taxon>Planctomycetota</taxon>
        <taxon>Planctomycetia</taxon>
        <taxon>Pirellulales</taxon>
        <taxon>Lacipirellulaceae</taxon>
        <taxon>Bythopirellula</taxon>
    </lineage>
</organism>
<dbReference type="InterPro" id="IPR000719">
    <property type="entry name" value="Prot_kinase_dom"/>
</dbReference>
<sequence length="935" mass="105662">MPLERPRIDDIYLVALEKTGDERADYLEEVCGDDAQLRSRVERLLSAQQELGSFLEAPAPGLNLSATIAQPITEQSGDTIGHYKLLQQIGEGGMGVVYMAEQSEPIERRVALKIIKPGMDTRQVIARFEAERQALAMMDHPNIAKVLDAGTTDTGRPYFVMELVKGIPITEYCDQHHLTPRERLELFLPVCQAVQHAHQKGIIHRDIKPSNVLVAHYDDQPVPKVIDFGVAKAVEHRLTEKTMFTEFGQVLGTIEYMSPEQARLNQWDVDTRSDIYSLGVVLYELLSGETPFDRQRLRSAAFDELLRIIREEEPPRPSTRLSTSESLPSIAANRHIEPKQLSALVHGELDWIVMKALEKDRTRRYETASKFAEDVQHYLNGDAVEACPPSAAYNFQKFVRRNKAAIATMAVIATALLAGTGVATWQAIRATQERDRAVIAEAAAEKQTLRADSEAQKAAEETKKAIAEADRATAVVALLKEMLSVTAPDRNKGRHYTVEDLLDEFAASLDSQSAKLVKQPEVEMVIRQILGTTYRELDLADKAEPHLTRSLQLNREVFGEKHVMYADAVRELAKNLWRSPWNDKYHIEEMYLRALAIYDECGEHDRALGARFWLLLNYLSQSRLEDAERLAEESLQIAHQFNLENSTQASSFIYNLSLVKNGLRKKDAALELARDAIDRCKKLHDDEPVTTGWSWFYLGLAFRDDDNLDEAETCFQKSLAHFRDSHAAYPPRYSGRAVVELIEIAEAKGDATAVEDLRDVLAPRMLAEAFHMAAYAELTMLRHPQRSLRMLRRAIELAPGGRHANHLAWWCATDRYSPYRESGEGIQFAQLATDGEPEVPDYWKTLGVAQFRAGEMDTAVKSLDRAVELRKGADACDGFFLAMAYWRLDQKGEARNWYNQAIGWMEENKPDDSTLLRLRNETATLIGIEEKELSD</sequence>
<dbReference type="InterPro" id="IPR017441">
    <property type="entry name" value="Protein_kinase_ATP_BS"/>
</dbReference>
<accession>A0A5C6CH98</accession>
<gene>
    <name evidence="8" type="primary">prkC_10</name>
    <name evidence="8" type="ORF">Pla144_40560</name>
</gene>
<dbReference type="Proteomes" id="UP000318437">
    <property type="component" value="Unassembled WGS sequence"/>
</dbReference>
<evidence type="ECO:0000256" key="6">
    <source>
        <dbReference type="PROSITE-ProRule" id="PRU10141"/>
    </source>
</evidence>
<evidence type="ECO:0000256" key="5">
    <source>
        <dbReference type="PROSITE-ProRule" id="PRU00339"/>
    </source>
</evidence>
<dbReference type="SMART" id="SM00220">
    <property type="entry name" value="S_TKc"/>
    <property type="match status" value="1"/>
</dbReference>
<dbReference type="GO" id="GO:0005524">
    <property type="term" value="F:ATP binding"/>
    <property type="evidence" value="ECO:0007669"/>
    <property type="project" value="UniProtKB-UniRule"/>
</dbReference>
<dbReference type="OrthoDB" id="258731at2"/>
<protein>
    <submittedName>
        <fullName evidence="8">Serine/threonine-protein kinase PrkC</fullName>
        <ecNumber evidence="8">2.7.11.1</ecNumber>
    </submittedName>
</protein>
<dbReference type="InterPro" id="IPR011990">
    <property type="entry name" value="TPR-like_helical_dom_sf"/>
</dbReference>
<feature type="repeat" description="TPR" evidence="5">
    <location>
        <begin position="840"/>
        <end position="873"/>
    </location>
</feature>
<keyword evidence="9" id="KW-1185">Reference proteome</keyword>
<dbReference type="EMBL" id="SJPS01000007">
    <property type="protein sequence ID" value="TWU22596.1"/>
    <property type="molecule type" value="Genomic_DNA"/>
</dbReference>
<keyword evidence="2 6" id="KW-0547">Nucleotide-binding</keyword>
<evidence type="ECO:0000256" key="1">
    <source>
        <dbReference type="ARBA" id="ARBA00022679"/>
    </source>
</evidence>
<evidence type="ECO:0000256" key="4">
    <source>
        <dbReference type="ARBA" id="ARBA00022840"/>
    </source>
</evidence>
<dbReference type="GO" id="GO:0004674">
    <property type="term" value="F:protein serine/threonine kinase activity"/>
    <property type="evidence" value="ECO:0007669"/>
    <property type="project" value="UniProtKB-EC"/>
</dbReference>
<dbReference type="SMART" id="SM00028">
    <property type="entry name" value="TPR"/>
    <property type="match status" value="5"/>
</dbReference>
<feature type="domain" description="Protein kinase" evidence="7">
    <location>
        <begin position="83"/>
        <end position="379"/>
    </location>
</feature>
<evidence type="ECO:0000313" key="9">
    <source>
        <dbReference type="Proteomes" id="UP000318437"/>
    </source>
</evidence>
<name>A0A5C6CH98_9BACT</name>
<dbReference type="Gene3D" id="3.30.200.20">
    <property type="entry name" value="Phosphorylase Kinase, domain 1"/>
    <property type="match status" value="1"/>
</dbReference>
<evidence type="ECO:0000259" key="7">
    <source>
        <dbReference type="PROSITE" id="PS50011"/>
    </source>
</evidence>
<keyword evidence="3 8" id="KW-0418">Kinase</keyword>
<dbReference type="CDD" id="cd14014">
    <property type="entry name" value="STKc_PknB_like"/>
    <property type="match status" value="1"/>
</dbReference>
<dbReference type="PROSITE" id="PS50005">
    <property type="entry name" value="TPR"/>
    <property type="match status" value="1"/>
</dbReference>
<keyword evidence="4 6" id="KW-0067">ATP-binding</keyword>
<comment type="caution">
    <text evidence="8">The sequence shown here is derived from an EMBL/GenBank/DDBJ whole genome shotgun (WGS) entry which is preliminary data.</text>
</comment>
<evidence type="ECO:0000256" key="2">
    <source>
        <dbReference type="ARBA" id="ARBA00022741"/>
    </source>
</evidence>
<dbReference type="InterPro" id="IPR008271">
    <property type="entry name" value="Ser/Thr_kinase_AS"/>
</dbReference>